<proteinExistence type="predicted"/>
<name>A0AAW0Z5V5_9TREE</name>
<dbReference type="EMBL" id="JBCAWK010000001">
    <property type="protein sequence ID" value="KAK8869516.1"/>
    <property type="molecule type" value="Genomic_DNA"/>
</dbReference>
<keyword evidence="3" id="KW-1185">Reference proteome</keyword>
<evidence type="ECO:0000313" key="3">
    <source>
        <dbReference type="Proteomes" id="UP001388673"/>
    </source>
</evidence>
<feature type="compositionally biased region" description="Polar residues" evidence="1">
    <location>
        <begin position="170"/>
        <end position="186"/>
    </location>
</feature>
<dbReference type="KEGG" id="kne:92177342"/>
<accession>A0AAW0Z5V5</accession>
<protein>
    <submittedName>
        <fullName evidence="2">Uncharacterized protein</fullName>
    </submittedName>
</protein>
<gene>
    <name evidence="2" type="ORF">IAR55_000082</name>
</gene>
<dbReference type="RefSeq" id="XP_066805762.1">
    <property type="nucleotide sequence ID" value="XM_066943220.1"/>
</dbReference>
<feature type="region of interest" description="Disordered" evidence="1">
    <location>
        <begin position="147"/>
        <end position="239"/>
    </location>
</feature>
<feature type="compositionally biased region" description="Basic and acidic residues" evidence="1">
    <location>
        <begin position="213"/>
        <end position="234"/>
    </location>
</feature>
<sequence>MSAETLSPIGPTGKPHPDSPYPRSPRCLTPYPHQVFFSDTHSPNPRDRLFSRSRDRAGLATVSLRRAGQWNEETTTTTSMVMPITPRPRPVSGIGRQQITPKVTPCSSFLPLSLRMSTLRSPTDHQPKLSLSPVRRLVSRPVIKVVAESKSSSRRLHRPEPMIVPRLSLSPGSLHSCTPKLSSKHSSPSRDAGSSVSVSALLSIPTSRLSMSKSEREGEDKVNGGNGEEIHPGTDNESATLPICPHPSGGRTALPFTSKRVGRKRSEAVHGMPKYGNGGLALDRIPANQVSMLGADKSAGLG</sequence>
<organism evidence="2 3">
    <name type="scientific">Kwoniella newhampshirensis</name>
    <dbReference type="NCBI Taxonomy" id="1651941"/>
    <lineage>
        <taxon>Eukaryota</taxon>
        <taxon>Fungi</taxon>
        <taxon>Dikarya</taxon>
        <taxon>Basidiomycota</taxon>
        <taxon>Agaricomycotina</taxon>
        <taxon>Tremellomycetes</taxon>
        <taxon>Tremellales</taxon>
        <taxon>Cryptococcaceae</taxon>
        <taxon>Kwoniella</taxon>
    </lineage>
</organism>
<feature type="compositionally biased region" description="Low complexity" evidence="1">
    <location>
        <begin position="192"/>
        <end position="203"/>
    </location>
</feature>
<dbReference type="AlphaFoldDB" id="A0AAW0Z5V5"/>
<reference evidence="2 3" key="1">
    <citation type="journal article" date="2024" name="bioRxiv">
        <title>Comparative genomics of Cryptococcus and Kwoniella reveals pathogenesis evolution and contrasting karyotype dynamics via intercentromeric recombination or chromosome fusion.</title>
        <authorList>
            <person name="Coelho M.A."/>
            <person name="David-Palma M."/>
            <person name="Shea T."/>
            <person name="Bowers K."/>
            <person name="McGinley-Smith S."/>
            <person name="Mohammad A.W."/>
            <person name="Gnirke A."/>
            <person name="Yurkov A.M."/>
            <person name="Nowrousian M."/>
            <person name="Sun S."/>
            <person name="Cuomo C.A."/>
            <person name="Heitman J."/>
        </authorList>
    </citation>
    <scope>NUCLEOTIDE SEQUENCE [LARGE SCALE GENOMIC DNA]</scope>
    <source>
        <strain evidence="2 3">CBS 13917</strain>
    </source>
</reference>
<evidence type="ECO:0000313" key="2">
    <source>
        <dbReference type="EMBL" id="KAK8869516.1"/>
    </source>
</evidence>
<feature type="region of interest" description="Disordered" evidence="1">
    <location>
        <begin position="1"/>
        <end position="50"/>
    </location>
</feature>
<dbReference type="GeneID" id="92177342"/>
<dbReference type="Proteomes" id="UP001388673">
    <property type="component" value="Unassembled WGS sequence"/>
</dbReference>
<evidence type="ECO:0000256" key="1">
    <source>
        <dbReference type="SAM" id="MobiDB-lite"/>
    </source>
</evidence>
<comment type="caution">
    <text evidence="2">The sequence shown here is derived from an EMBL/GenBank/DDBJ whole genome shotgun (WGS) entry which is preliminary data.</text>
</comment>